<keyword evidence="3" id="KW-0288">FMN</keyword>
<accession>A0A1V3X739</accession>
<evidence type="ECO:0000256" key="2">
    <source>
        <dbReference type="ARBA" id="ARBA00022630"/>
    </source>
</evidence>
<evidence type="ECO:0000256" key="4">
    <source>
        <dbReference type="ARBA" id="ARBA00023002"/>
    </source>
</evidence>
<protein>
    <submittedName>
        <fullName evidence="7">Pyridoxamine 5'-phosphate oxidase</fullName>
        <ecNumber evidence="7">1.4.3.5</ecNumber>
    </submittedName>
</protein>
<dbReference type="InterPro" id="IPR011576">
    <property type="entry name" value="Pyridox_Oxase_N"/>
</dbReference>
<evidence type="ECO:0000259" key="6">
    <source>
        <dbReference type="Pfam" id="PF01243"/>
    </source>
</evidence>
<organism evidence="7 8">
    <name type="scientific">Mycobacterium kansasii</name>
    <dbReference type="NCBI Taxonomy" id="1768"/>
    <lineage>
        <taxon>Bacteria</taxon>
        <taxon>Bacillati</taxon>
        <taxon>Actinomycetota</taxon>
        <taxon>Actinomycetes</taxon>
        <taxon>Mycobacteriales</taxon>
        <taxon>Mycobacteriaceae</taxon>
        <taxon>Mycobacterium</taxon>
    </lineage>
</organism>
<dbReference type="InterPro" id="IPR000659">
    <property type="entry name" value="Pyridox_Oxase"/>
</dbReference>
<dbReference type="STRING" id="1768.B1T50_09545"/>
<evidence type="ECO:0000313" key="7">
    <source>
        <dbReference type="EMBL" id="OOK75064.1"/>
    </source>
</evidence>
<evidence type="ECO:0000313" key="8">
    <source>
        <dbReference type="Proteomes" id="UP000188532"/>
    </source>
</evidence>
<dbReference type="EMBL" id="MVBN01000004">
    <property type="protein sequence ID" value="OOK75064.1"/>
    <property type="molecule type" value="Genomic_DNA"/>
</dbReference>
<name>A0A1V3X739_MYCKA</name>
<dbReference type="AlphaFoldDB" id="A0A1V3X739"/>
<dbReference type="GO" id="GO:0010181">
    <property type="term" value="F:FMN binding"/>
    <property type="evidence" value="ECO:0007669"/>
    <property type="project" value="InterPro"/>
</dbReference>
<keyword evidence="2" id="KW-0285">Flavoprotein</keyword>
<dbReference type="SUPFAM" id="SSF50475">
    <property type="entry name" value="FMN-binding split barrel"/>
    <property type="match status" value="1"/>
</dbReference>
<dbReference type="EC" id="1.4.3.5" evidence="7"/>
<dbReference type="Pfam" id="PF01243">
    <property type="entry name" value="PNPOx_N"/>
    <property type="match status" value="1"/>
</dbReference>
<feature type="domain" description="Pyridoxamine 5'-phosphate oxidase N-terminal" evidence="6">
    <location>
        <begin position="34"/>
        <end position="156"/>
    </location>
</feature>
<gene>
    <name evidence="7" type="ORF">BZL29_4115</name>
</gene>
<sequence length="237" mass="25848">MRVEYGSAEKDGSPDLDEAWLADGWLALFRTWLADAQRAGLVEPNAMVLATVAAGRPVSRSVLCKGVDETGITFFTNYESAKGAELAAVPYASVTFPWYQLGRQVHIRGPVSRVDPRVTEQYWSQRPRGSQLGAWASHQSQPIASRAALLDLLAEVTARFADAEHIPVPPNWAVISLALRWWSSGRAGKTGYTTGSGWPAAISSGCSPSGPTTRGAKRHWGDARRRRGAAKRRYRGE</sequence>
<keyword evidence="4 7" id="KW-0560">Oxidoreductase</keyword>
<dbReference type="InterPro" id="IPR012349">
    <property type="entry name" value="Split_barrel_FMN-bd"/>
</dbReference>
<dbReference type="Proteomes" id="UP000188532">
    <property type="component" value="Unassembled WGS sequence"/>
</dbReference>
<comment type="caution">
    <text evidence="7">The sequence shown here is derived from an EMBL/GenBank/DDBJ whole genome shotgun (WGS) entry which is preliminary data.</text>
</comment>
<feature type="compositionally biased region" description="Basic residues" evidence="5">
    <location>
        <begin position="224"/>
        <end position="237"/>
    </location>
</feature>
<evidence type="ECO:0000256" key="1">
    <source>
        <dbReference type="ARBA" id="ARBA00001917"/>
    </source>
</evidence>
<feature type="region of interest" description="Disordered" evidence="5">
    <location>
        <begin position="193"/>
        <end position="237"/>
    </location>
</feature>
<dbReference type="NCBIfam" id="NF004231">
    <property type="entry name" value="PRK05679.1"/>
    <property type="match status" value="1"/>
</dbReference>
<proteinExistence type="predicted"/>
<dbReference type="Gene3D" id="2.30.110.10">
    <property type="entry name" value="Electron Transport, Fmn-binding Protein, Chain A"/>
    <property type="match status" value="1"/>
</dbReference>
<dbReference type="GO" id="GO:0004733">
    <property type="term" value="F:pyridoxamine phosphate oxidase activity"/>
    <property type="evidence" value="ECO:0007669"/>
    <property type="project" value="UniProtKB-EC"/>
</dbReference>
<comment type="cofactor">
    <cofactor evidence="1">
        <name>FMN</name>
        <dbReference type="ChEBI" id="CHEBI:58210"/>
    </cofactor>
</comment>
<dbReference type="PANTHER" id="PTHR10851">
    <property type="entry name" value="PYRIDOXINE-5-PHOSPHATE OXIDASE"/>
    <property type="match status" value="1"/>
</dbReference>
<reference evidence="7 8" key="1">
    <citation type="submission" date="2017-02" db="EMBL/GenBank/DDBJ databases">
        <title>Complete genome sequences of Mycobacterium kansasii strains isolated from rhesus macaques.</title>
        <authorList>
            <person name="Panda A."/>
            <person name="Nagaraj S."/>
            <person name="Zhao X."/>
            <person name="Tettelin H."/>
            <person name="Detolla L.J."/>
        </authorList>
    </citation>
    <scope>NUCLEOTIDE SEQUENCE [LARGE SCALE GENOMIC DNA]</scope>
    <source>
        <strain evidence="7 8">11-3469</strain>
    </source>
</reference>
<evidence type="ECO:0000256" key="5">
    <source>
        <dbReference type="SAM" id="MobiDB-lite"/>
    </source>
</evidence>
<evidence type="ECO:0000256" key="3">
    <source>
        <dbReference type="ARBA" id="ARBA00022643"/>
    </source>
</evidence>
<dbReference type="PANTHER" id="PTHR10851:SF0">
    <property type="entry name" value="PYRIDOXINE-5'-PHOSPHATE OXIDASE"/>
    <property type="match status" value="1"/>
</dbReference>
<dbReference type="GO" id="GO:0008615">
    <property type="term" value="P:pyridoxine biosynthetic process"/>
    <property type="evidence" value="ECO:0007669"/>
    <property type="project" value="InterPro"/>
</dbReference>